<dbReference type="Proteomes" id="UP001174909">
    <property type="component" value="Unassembled WGS sequence"/>
</dbReference>
<feature type="compositionally biased region" description="Pro residues" evidence="1">
    <location>
        <begin position="18"/>
        <end position="29"/>
    </location>
</feature>
<accession>A0AA35WHM2</accession>
<reference evidence="2" key="1">
    <citation type="submission" date="2023-03" db="EMBL/GenBank/DDBJ databases">
        <authorList>
            <person name="Steffen K."/>
            <person name="Cardenas P."/>
        </authorList>
    </citation>
    <scope>NUCLEOTIDE SEQUENCE</scope>
</reference>
<comment type="caution">
    <text evidence="2">The sequence shown here is derived from an EMBL/GenBank/DDBJ whole genome shotgun (WGS) entry which is preliminary data.</text>
</comment>
<dbReference type="AlphaFoldDB" id="A0AA35WHM2"/>
<evidence type="ECO:0000313" key="3">
    <source>
        <dbReference type="Proteomes" id="UP001174909"/>
    </source>
</evidence>
<name>A0AA35WHM2_GEOBA</name>
<keyword evidence="3" id="KW-1185">Reference proteome</keyword>
<protein>
    <submittedName>
        <fullName evidence="2">Uncharacterized protein</fullName>
    </submittedName>
</protein>
<organism evidence="2 3">
    <name type="scientific">Geodia barretti</name>
    <name type="common">Barrett's horny sponge</name>
    <dbReference type="NCBI Taxonomy" id="519541"/>
    <lineage>
        <taxon>Eukaryota</taxon>
        <taxon>Metazoa</taxon>
        <taxon>Porifera</taxon>
        <taxon>Demospongiae</taxon>
        <taxon>Heteroscleromorpha</taxon>
        <taxon>Tetractinellida</taxon>
        <taxon>Astrophorina</taxon>
        <taxon>Geodiidae</taxon>
        <taxon>Geodia</taxon>
    </lineage>
</organism>
<evidence type="ECO:0000313" key="2">
    <source>
        <dbReference type="EMBL" id="CAI8017561.1"/>
    </source>
</evidence>
<dbReference type="EMBL" id="CASHTH010001644">
    <property type="protein sequence ID" value="CAI8017561.1"/>
    <property type="molecule type" value="Genomic_DNA"/>
</dbReference>
<sequence length="36" mass="4118">MERNPAYQVKEIKCQPTRPLPPSFPPPPTLHMLDST</sequence>
<evidence type="ECO:0000256" key="1">
    <source>
        <dbReference type="SAM" id="MobiDB-lite"/>
    </source>
</evidence>
<proteinExistence type="predicted"/>
<gene>
    <name evidence="2" type="ORF">GBAR_LOCUS10655</name>
</gene>
<feature type="region of interest" description="Disordered" evidence="1">
    <location>
        <begin position="15"/>
        <end position="36"/>
    </location>
</feature>